<dbReference type="EMBL" id="JH795878">
    <property type="protein sequence ID" value="EJT97073.1"/>
    <property type="molecule type" value="Genomic_DNA"/>
</dbReference>
<accession>M5FPH1</accession>
<reference evidence="1 2" key="1">
    <citation type="journal article" date="2012" name="Science">
        <title>The Paleozoic origin of enzymatic lignin decomposition reconstructed from 31 fungal genomes.</title>
        <authorList>
            <person name="Floudas D."/>
            <person name="Binder M."/>
            <person name="Riley R."/>
            <person name="Barry K."/>
            <person name="Blanchette R.A."/>
            <person name="Henrissat B."/>
            <person name="Martinez A.T."/>
            <person name="Otillar R."/>
            <person name="Spatafora J.W."/>
            <person name="Yadav J.S."/>
            <person name="Aerts A."/>
            <person name="Benoit I."/>
            <person name="Boyd A."/>
            <person name="Carlson A."/>
            <person name="Copeland A."/>
            <person name="Coutinho P.M."/>
            <person name="de Vries R.P."/>
            <person name="Ferreira P."/>
            <person name="Findley K."/>
            <person name="Foster B."/>
            <person name="Gaskell J."/>
            <person name="Glotzer D."/>
            <person name="Gorecki P."/>
            <person name="Heitman J."/>
            <person name="Hesse C."/>
            <person name="Hori C."/>
            <person name="Igarashi K."/>
            <person name="Jurgens J.A."/>
            <person name="Kallen N."/>
            <person name="Kersten P."/>
            <person name="Kohler A."/>
            <person name="Kuees U."/>
            <person name="Kumar T.K.A."/>
            <person name="Kuo A."/>
            <person name="LaButti K."/>
            <person name="Larrondo L.F."/>
            <person name="Lindquist E."/>
            <person name="Ling A."/>
            <person name="Lombard V."/>
            <person name="Lucas S."/>
            <person name="Lundell T."/>
            <person name="Martin R."/>
            <person name="McLaughlin D.J."/>
            <person name="Morgenstern I."/>
            <person name="Morin E."/>
            <person name="Murat C."/>
            <person name="Nagy L.G."/>
            <person name="Nolan M."/>
            <person name="Ohm R.A."/>
            <person name="Patyshakuliyeva A."/>
            <person name="Rokas A."/>
            <person name="Ruiz-Duenas F.J."/>
            <person name="Sabat G."/>
            <person name="Salamov A."/>
            <person name="Samejima M."/>
            <person name="Schmutz J."/>
            <person name="Slot J.C."/>
            <person name="St John F."/>
            <person name="Stenlid J."/>
            <person name="Sun H."/>
            <person name="Sun S."/>
            <person name="Syed K."/>
            <person name="Tsang A."/>
            <person name="Wiebenga A."/>
            <person name="Young D."/>
            <person name="Pisabarro A."/>
            <person name="Eastwood D.C."/>
            <person name="Martin F."/>
            <person name="Cullen D."/>
            <person name="Grigoriev I.V."/>
            <person name="Hibbett D.S."/>
        </authorList>
    </citation>
    <scope>NUCLEOTIDE SEQUENCE [LARGE SCALE GENOMIC DNA]</scope>
    <source>
        <strain evidence="1 2">DJM-731 SS1</strain>
    </source>
</reference>
<dbReference type="HOGENOM" id="CLU_2996468_0_0_1"/>
<protein>
    <submittedName>
        <fullName evidence="1">Uncharacterized protein</fullName>
    </submittedName>
</protein>
<gene>
    <name evidence="1" type="ORF">DACRYDRAFT_25210</name>
</gene>
<dbReference type="RefSeq" id="XP_040623971.1">
    <property type="nucleotide sequence ID" value="XM_040774059.1"/>
</dbReference>
<keyword evidence="2" id="KW-1185">Reference proteome</keyword>
<organism evidence="1 2">
    <name type="scientific">Dacryopinax primogenitus (strain DJM 731)</name>
    <name type="common">Brown rot fungus</name>
    <dbReference type="NCBI Taxonomy" id="1858805"/>
    <lineage>
        <taxon>Eukaryota</taxon>
        <taxon>Fungi</taxon>
        <taxon>Dikarya</taxon>
        <taxon>Basidiomycota</taxon>
        <taxon>Agaricomycotina</taxon>
        <taxon>Dacrymycetes</taxon>
        <taxon>Dacrymycetales</taxon>
        <taxon>Dacrymycetaceae</taxon>
        <taxon>Dacryopinax</taxon>
    </lineage>
</organism>
<proteinExistence type="predicted"/>
<evidence type="ECO:0000313" key="2">
    <source>
        <dbReference type="Proteomes" id="UP000030653"/>
    </source>
</evidence>
<evidence type="ECO:0000313" key="1">
    <source>
        <dbReference type="EMBL" id="EJT97073.1"/>
    </source>
</evidence>
<dbReference type="AlphaFoldDB" id="M5FPH1"/>
<name>M5FPH1_DACPD</name>
<dbReference type="GeneID" id="63689121"/>
<dbReference type="Proteomes" id="UP000030653">
    <property type="component" value="Unassembled WGS sequence"/>
</dbReference>
<sequence length="57" mass="6289">MAINPCLLSNAADQGVVHYIFEGPEHLPERQEVAHSQGLHHTLPQFCGHVCSRRGCP</sequence>